<accession>A0A9I9EIZ3</accession>
<sequence length="233" mass="26421">MGLNEERGWEILLEKELLGKHDYSLSFSQTLISQRKKRTLAALASVTFLWSTTTTSRRRLSRPIPLHRSSFFLQSQIAVSCRPPSFHRHKSFIFDHSLHRSFIDTVRRSRSRAARAVDSCKPLLTSVQPHLYKLPSRPSHSSHTIFLESLNLLSGVVTGSPGQYKMICYEWLNRVNHNSIILVSFSRFTKDQFALGKGSGRGKLANDKKAIMLPDGKHTNAAETGSNYYSNCN</sequence>
<reference evidence="1" key="1">
    <citation type="submission" date="2023-03" db="UniProtKB">
        <authorList>
            <consortium name="EnsemblPlants"/>
        </authorList>
    </citation>
    <scope>IDENTIFICATION</scope>
</reference>
<name>A0A9I9EIZ3_CUCME</name>
<organism evidence="1">
    <name type="scientific">Cucumis melo</name>
    <name type="common">Muskmelon</name>
    <dbReference type="NCBI Taxonomy" id="3656"/>
    <lineage>
        <taxon>Eukaryota</taxon>
        <taxon>Viridiplantae</taxon>
        <taxon>Streptophyta</taxon>
        <taxon>Embryophyta</taxon>
        <taxon>Tracheophyta</taxon>
        <taxon>Spermatophyta</taxon>
        <taxon>Magnoliopsida</taxon>
        <taxon>eudicotyledons</taxon>
        <taxon>Gunneridae</taxon>
        <taxon>Pentapetalae</taxon>
        <taxon>rosids</taxon>
        <taxon>fabids</taxon>
        <taxon>Cucurbitales</taxon>
        <taxon>Cucurbitaceae</taxon>
        <taxon>Benincaseae</taxon>
        <taxon>Cucumis</taxon>
    </lineage>
</organism>
<evidence type="ECO:0000313" key="1">
    <source>
        <dbReference type="EnsemblPlants" id="MELO3C034467.2.1"/>
    </source>
</evidence>
<proteinExistence type="predicted"/>
<dbReference type="EnsemblPlants" id="MELO3C034467.2.1">
    <property type="protein sequence ID" value="MELO3C034467.2.1"/>
    <property type="gene ID" value="MELO3C034467.2"/>
</dbReference>
<protein>
    <submittedName>
        <fullName evidence="1">Uncharacterized protein</fullName>
    </submittedName>
</protein>
<dbReference type="Gramene" id="MELO3C034467.2.1">
    <property type="protein sequence ID" value="MELO3C034467.2.1"/>
    <property type="gene ID" value="MELO3C034467.2"/>
</dbReference>
<dbReference type="AlphaFoldDB" id="A0A9I9EIZ3"/>